<reference evidence="5" key="1">
    <citation type="submission" date="2023-02" db="EMBL/GenBank/DDBJ databases">
        <title>Detection, antimicrobial susceptibility and genomic characterization of NDM-producing species of Morganellaceae, Yersiniaceae, and Enterobacteriaceae other than Klebsiella.</title>
        <authorList>
            <person name="Camargo C.H."/>
            <person name="Sacchi C.T."/>
            <person name="Campos K.R."/>
        </authorList>
    </citation>
    <scope>NUCLEOTIDE SEQUENCE</scope>
    <source>
        <strain evidence="5">1189_21</strain>
    </source>
</reference>
<dbReference type="EMBL" id="JAPKIY010000012">
    <property type="protein sequence ID" value="MDS0897900.1"/>
    <property type="molecule type" value="Genomic_DNA"/>
</dbReference>
<dbReference type="Gene3D" id="2.115.10.20">
    <property type="entry name" value="Glycosyl hydrolase domain, family 43"/>
    <property type="match status" value="1"/>
</dbReference>
<dbReference type="InterPro" id="IPR013148">
    <property type="entry name" value="Glyco_hydro_32_N"/>
</dbReference>
<dbReference type="PANTHER" id="PTHR43101:SF1">
    <property type="entry name" value="BETA-FRUCTOSIDASE"/>
    <property type="match status" value="1"/>
</dbReference>
<proteinExistence type="inferred from homology"/>
<comment type="caution">
    <text evidence="5">The sequence shown here is derived from an EMBL/GenBank/DDBJ whole genome shotgun (WGS) entry which is preliminary data.</text>
</comment>
<organism evidence="5 6">
    <name type="scientific">Morganella morganii</name>
    <name type="common">Proteus morganii</name>
    <dbReference type="NCBI Taxonomy" id="582"/>
    <lineage>
        <taxon>Bacteria</taxon>
        <taxon>Pseudomonadati</taxon>
        <taxon>Pseudomonadota</taxon>
        <taxon>Gammaproteobacteria</taxon>
        <taxon>Enterobacterales</taxon>
        <taxon>Morganellaceae</taxon>
        <taxon>Morganella</taxon>
    </lineage>
</organism>
<dbReference type="Pfam" id="PF00251">
    <property type="entry name" value="Glyco_hydro_32N"/>
    <property type="match status" value="1"/>
</dbReference>
<dbReference type="PANTHER" id="PTHR43101">
    <property type="entry name" value="BETA-FRUCTOSIDASE"/>
    <property type="match status" value="1"/>
</dbReference>
<dbReference type="InterPro" id="IPR051214">
    <property type="entry name" value="GH32_Enzymes"/>
</dbReference>
<evidence type="ECO:0000259" key="4">
    <source>
        <dbReference type="Pfam" id="PF00251"/>
    </source>
</evidence>
<evidence type="ECO:0000313" key="5">
    <source>
        <dbReference type="EMBL" id="MDS0897900.1"/>
    </source>
</evidence>
<dbReference type="Proteomes" id="UP001182247">
    <property type="component" value="Unassembled WGS sequence"/>
</dbReference>
<accession>A0AAE4JNC7</accession>
<gene>
    <name evidence="5" type="ORF">OSC06_07935</name>
</gene>
<name>A0AAE4JNC7_MORMO</name>
<keyword evidence="3" id="KW-0326">Glycosidase</keyword>
<dbReference type="SUPFAM" id="SSF75005">
    <property type="entry name" value="Arabinanase/levansucrase/invertase"/>
    <property type="match status" value="1"/>
</dbReference>
<sequence length="89" mass="9829">MLSGNYDSGGCFSGSAMVNNDTLALCYNGNPVYRDGSRTSWQCLAREKPDGGFEKYGSEPGLPEGYSADVSNPKVWQHRYWQLNRAEVA</sequence>
<evidence type="ECO:0000313" key="6">
    <source>
        <dbReference type="Proteomes" id="UP001182247"/>
    </source>
</evidence>
<protein>
    <recommendedName>
        <fullName evidence="4">Glycosyl hydrolase family 32 N-terminal domain-containing protein</fullName>
    </recommendedName>
</protein>
<evidence type="ECO:0000256" key="3">
    <source>
        <dbReference type="ARBA" id="ARBA00023295"/>
    </source>
</evidence>
<dbReference type="RefSeq" id="WP_230486484.1">
    <property type="nucleotide sequence ID" value="NZ_CAXOML010000009.1"/>
</dbReference>
<dbReference type="AlphaFoldDB" id="A0AAE4JNC7"/>
<evidence type="ECO:0000256" key="1">
    <source>
        <dbReference type="ARBA" id="ARBA00009902"/>
    </source>
</evidence>
<dbReference type="GO" id="GO:0016798">
    <property type="term" value="F:hydrolase activity, acting on glycosyl bonds"/>
    <property type="evidence" value="ECO:0007669"/>
    <property type="project" value="UniProtKB-KW"/>
</dbReference>
<keyword evidence="2" id="KW-0378">Hydrolase</keyword>
<comment type="similarity">
    <text evidence="1">Belongs to the glycosyl hydrolase 32 family.</text>
</comment>
<dbReference type="InterPro" id="IPR023296">
    <property type="entry name" value="Glyco_hydro_beta-prop_sf"/>
</dbReference>
<evidence type="ECO:0000256" key="2">
    <source>
        <dbReference type="ARBA" id="ARBA00022801"/>
    </source>
</evidence>
<feature type="domain" description="Glycosyl hydrolase family 32 N-terminal" evidence="4">
    <location>
        <begin position="5"/>
        <end position="78"/>
    </location>
</feature>